<dbReference type="GO" id="GO:0016831">
    <property type="term" value="F:carboxy-lyase activity"/>
    <property type="evidence" value="ECO:0007669"/>
    <property type="project" value="InterPro"/>
</dbReference>
<reference evidence="3 4" key="1">
    <citation type="journal article" date="2014" name="Nature">
        <title>An environmental bacterial taxon with a large and distinct metabolic repertoire.</title>
        <authorList>
            <person name="Wilson M.C."/>
            <person name="Mori T."/>
            <person name="Ruckert C."/>
            <person name="Uria A.R."/>
            <person name="Helf M.J."/>
            <person name="Takada K."/>
            <person name="Gernert C."/>
            <person name="Steffens U.A."/>
            <person name="Heycke N."/>
            <person name="Schmitt S."/>
            <person name="Rinke C."/>
            <person name="Helfrich E.J."/>
            <person name="Brachmann A.O."/>
            <person name="Gurgui C."/>
            <person name="Wakimoto T."/>
            <person name="Kracht M."/>
            <person name="Crusemann M."/>
            <person name="Hentschel U."/>
            <person name="Abe I."/>
            <person name="Matsunaga S."/>
            <person name="Kalinowski J."/>
            <person name="Takeyama H."/>
            <person name="Piel J."/>
        </authorList>
    </citation>
    <scope>NUCLEOTIDE SEQUENCE [LARGE SCALE GENOMIC DNA]</scope>
    <source>
        <strain evidence="4">TSY2</strain>
    </source>
</reference>
<evidence type="ECO:0000259" key="2">
    <source>
        <dbReference type="Pfam" id="PF04909"/>
    </source>
</evidence>
<dbReference type="InterPro" id="IPR032465">
    <property type="entry name" value="ACMSD"/>
</dbReference>
<dbReference type="HOGENOM" id="CLU_039329_0_0_7"/>
<dbReference type="InterPro" id="IPR006680">
    <property type="entry name" value="Amidohydro-rel"/>
</dbReference>
<organism evidence="3 4">
    <name type="scientific">Candidatus Entotheonella gemina</name>
    <dbReference type="NCBI Taxonomy" id="1429439"/>
    <lineage>
        <taxon>Bacteria</taxon>
        <taxon>Pseudomonadati</taxon>
        <taxon>Nitrospinota/Tectimicrobiota group</taxon>
        <taxon>Candidatus Tectimicrobiota</taxon>
        <taxon>Candidatus Entotheonellia</taxon>
        <taxon>Candidatus Entotheonellales</taxon>
        <taxon>Candidatus Entotheonellaceae</taxon>
        <taxon>Candidatus Entotheonella</taxon>
    </lineage>
</organism>
<protein>
    <recommendedName>
        <fullName evidence="2">Amidohydrolase-related domain-containing protein</fullName>
    </recommendedName>
</protein>
<dbReference type="Pfam" id="PF04909">
    <property type="entry name" value="Amidohydro_2"/>
    <property type="match status" value="1"/>
</dbReference>
<dbReference type="PANTHER" id="PTHR21240:SF28">
    <property type="entry name" value="ISO-OROTATE DECARBOXYLASE (EUROFUNG)"/>
    <property type="match status" value="1"/>
</dbReference>
<comment type="caution">
    <text evidence="3">The sequence shown here is derived from an EMBL/GenBank/DDBJ whole genome shotgun (WGS) entry which is preliminary data.</text>
</comment>
<evidence type="ECO:0000313" key="4">
    <source>
        <dbReference type="Proteomes" id="UP000019140"/>
    </source>
</evidence>
<dbReference type="GO" id="GO:0019748">
    <property type="term" value="P:secondary metabolic process"/>
    <property type="evidence" value="ECO:0007669"/>
    <property type="project" value="TreeGrafter"/>
</dbReference>
<proteinExistence type="predicted"/>
<dbReference type="GO" id="GO:0016787">
    <property type="term" value="F:hydrolase activity"/>
    <property type="evidence" value="ECO:0007669"/>
    <property type="project" value="InterPro"/>
</dbReference>
<dbReference type="AlphaFoldDB" id="W4MBM5"/>
<dbReference type="EMBL" id="AZHX01000539">
    <property type="protein sequence ID" value="ETX07052.1"/>
    <property type="molecule type" value="Genomic_DNA"/>
</dbReference>
<dbReference type="PANTHER" id="PTHR21240">
    <property type="entry name" value="2-AMINO-3-CARBOXYLMUCONATE-6-SEMIALDEHYDE DECARBOXYLASE"/>
    <property type="match status" value="1"/>
</dbReference>
<dbReference type="SUPFAM" id="SSF51556">
    <property type="entry name" value="Metallo-dependent hydrolases"/>
    <property type="match status" value="1"/>
</dbReference>
<keyword evidence="1" id="KW-0456">Lyase</keyword>
<evidence type="ECO:0000256" key="1">
    <source>
        <dbReference type="ARBA" id="ARBA00023239"/>
    </source>
</evidence>
<dbReference type="Gene3D" id="3.20.20.140">
    <property type="entry name" value="Metal-dependent hydrolases"/>
    <property type="match status" value="1"/>
</dbReference>
<dbReference type="Proteomes" id="UP000019140">
    <property type="component" value="Unassembled WGS sequence"/>
</dbReference>
<dbReference type="InterPro" id="IPR032466">
    <property type="entry name" value="Metal_Hydrolase"/>
</dbReference>
<name>W4MBM5_9BACT</name>
<sequence>MITRGDVIDADGHITEDDNQLRDHMEAPYRNRQSTIYPQDHWDRSLGGTLGERAKDAKSWLDAMDKGGVSQAVLFPTAGLGIGWIREPDFAVAVCKAWNNFVSEEFQKISPRLKGVALVPFQDVPEGVVELRRAVQELGLPGVMLPAVGLRKPLGHEDFWPIYEEAERLGCMVGVHATVRGPEYFAADKFDQFIDVHTLSHAFAQMMQMTSLVLRGVLDRFPSLRIAFMEAGCSWAPYWAGRMDEEWEMRGQVEAPLCKQKPSEYIRSGRVYFHAENYEPLIGATANYLSPDVLYYASDWPHWDHEFPENIDHLNSREDLSPEDKTWLMSGTAKKLYKLD</sequence>
<dbReference type="GO" id="GO:0005737">
    <property type="term" value="C:cytoplasm"/>
    <property type="evidence" value="ECO:0007669"/>
    <property type="project" value="TreeGrafter"/>
</dbReference>
<evidence type="ECO:0000313" key="3">
    <source>
        <dbReference type="EMBL" id="ETX07052.1"/>
    </source>
</evidence>
<keyword evidence="4" id="KW-1185">Reference proteome</keyword>
<gene>
    <name evidence="3" type="ORF">ETSY2_13430</name>
</gene>
<feature type="domain" description="Amidohydrolase-related" evidence="2">
    <location>
        <begin position="8"/>
        <end position="339"/>
    </location>
</feature>
<accession>W4MBM5</accession>